<dbReference type="AlphaFoldDB" id="A0A2I0JV28"/>
<feature type="transmembrane region" description="Helical" evidence="1">
    <location>
        <begin position="48"/>
        <end position="67"/>
    </location>
</feature>
<sequence>MEEELSDHRIQFVHYRFSPNHLTPISIDSTTKIRERDSRVPFPQLRQTLAVGIVTQMGAYFFLASGVPRFGSSSASAAPAMAATAVVAAAKTKSRRPLTLSSALAMLLSSTPAFSPSAATLVALATIRPRRGAKTGCAEAAKNEAVMVIEAIVGELVMWLAGWLRVLMTPTLWMEGELVLWVKSAKRELKEMAMIHFLILRSDFFPNGFLPRGTFYLDRDSWSGDPLKGVAACTIPTPL</sequence>
<feature type="transmembrane region" description="Helical" evidence="1">
    <location>
        <begin position="102"/>
        <end position="125"/>
    </location>
</feature>
<comment type="caution">
    <text evidence="2">The sequence shown here is derived from an EMBL/GenBank/DDBJ whole genome shotgun (WGS) entry which is preliminary data.</text>
</comment>
<evidence type="ECO:0000313" key="3">
    <source>
        <dbReference type="Proteomes" id="UP000233551"/>
    </source>
</evidence>
<proteinExistence type="predicted"/>
<dbReference type="Proteomes" id="UP000233551">
    <property type="component" value="Unassembled WGS sequence"/>
</dbReference>
<name>A0A2I0JV28_PUNGR</name>
<reference evidence="2 3" key="1">
    <citation type="submission" date="2017-11" db="EMBL/GenBank/DDBJ databases">
        <title>De-novo sequencing of pomegranate (Punica granatum L.) genome.</title>
        <authorList>
            <person name="Akparov Z."/>
            <person name="Amiraslanov A."/>
            <person name="Hajiyeva S."/>
            <person name="Abbasov M."/>
            <person name="Kaur K."/>
            <person name="Hamwieh A."/>
            <person name="Solovyev V."/>
            <person name="Salamov A."/>
            <person name="Braich B."/>
            <person name="Kosarev P."/>
            <person name="Mahmoud A."/>
            <person name="Hajiyev E."/>
            <person name="Babayeva S."/>
            <person name="Izzatullayeva V."/>
            <person name="Mammadov A."/>
            <person name="Mammadov A."/>
            <person name="Sharifova S."/>
            <person name="Ojaghi J."/>
            <person name="Eynullazada K."/>
            <person name="Bayramov B."/>
            <person name="Abdulazimova A."/>
            <person name="Shahmuradov I."/>
        </authorList>
    </citation>
    <scope>NUCLEOTIDE SEQUENCE [LARGE SCALE GENOMIC DNA]</scope>
    <source>
        <strain evidence="3">cv. AG2017</strain>
        <tissue evidence="2">Leaf</tissue>
    </source>
</reference>
<evidence type="ECO:0000313" key="2">
    <source>
        <dbReference type="EMBL" id="PKI60179.1"/>
    </source>
</evidence>
<keyword evidence="1" id="KW-1133">Transmembrane helix</keyword>
<protein>
    <submittedName>
        <fullName evidence="2">Uncharacterized protein</fullName>
    </submittedName>
</protein>
<dbReference type="EMBL" id="PGOL01001181">
    <property type="protein sequence ID" value="PKI60179.1"/>
    <property type="molecule type" value="Genomic_DNA"/>
</dbReference>
<feature type="transmembrane region" description="Helical" evidence="1">
    <location>
        <begin position="145"/>
        <end position="164"/>
    </location>
</feature>
<keyword evidence="1" id="KW-0472">Membrane</keyword>
<gene>
    <name evidence="2" type="ORF">CRG98_019367</name>
</gene>
<organism evidence="2 3">
    <name type="scientific">Punica granatum</name>
    <name type="common">Pomegranate</name>
    <dbReference type="NCBI Taxonomy" id="22663"/>
    <lineage>
        <taxon>Eukaryota</taxon>
        <taxon>Viridiplantae</taxon>
        <taxon>Streptophyta</taxon>
        <taxon>Embryophyta</taxon>
        <taxon>Tracheophyta</taxon>
        <taxon>Spermatophyta</taxon>
        <taxon>Magnoliopsida</taxon>
        <taxon>eudicotyledons</taxon>
        <taxon>Gunneridae</taxon>
        <taxon>Pentapetalae</taxon>
        <taxon>rosids</taxon>
        <taxon>malvids</taxon>
        <taxon>Myrtales</taxon>
        <taxon>Lythraceae</taxon>
        <taxon>Punica</taxon>
    </lineage>
</organism>
<evidence type="ECO:0000256" key="1">
    <source>
        <dbReference type="SAM" id="Phobius"/>
    </source>
</evidence>
<accession>A0A2I0JV28</accession>
<keyword evidence="1" id="KW-0812">Transmembrane</keyword>
<keyword evidence="3" id="KW-1185">Reference proteome</keyword>